<dbReference type="PANTHER" id="PTHR44591:SF3">
    <property type="entry name" value="RESPONSE REGULATORY DOMAIN-CONTAINING PROTEIN"/>
    <property type="match status" value="1"/>
</dbReference>
<dbReference type="CDD" id="cd00156">
    <property type="entry name" value="REC"/>
    <property type="match status" value="1"/>
</dbReference>
<organism evidence="4 5">
    <name type="scientific">candidate division CPR2 bacterium GW2011_GWC1_41_48</name>
    <dbReference type="NCBI Taxonomy" id="1618344"/>
    <lineage>
        <taxon>Bacteria</taxon>
        <taxon>Bacteria division CPR2</taxon>
    </lineage>
</organism>
<dbReference type="SMART" id="SM00448">
    <property type="entry name" value="REC"/>
    <property type="match status" value="1"/>
</dbReference>
<dbReference type="PROSITE" id="PS50110">
    <property type="entry name" value="RESPONSE_REGULATORY"/>
    <property type="match status" value="1"/>
</dbReference>
<name>A0A0G0W8K0_UNCC2</name>
<gene>
    <name evidence="4" type="ORF">UU65_C0002G0083</name>
</gene>
<protein>
    <submittedName>
        <fullName evidence="4">Two component transcriptional regulator, winged helix family</fullName>
    </submittedName>
</protein>
<dbReference type="PANTHER" id="PTHR44591">
    <property type="entry name" value="STRESS RESPONSE REGULATOR PROTEIN 1"/>
    <property type="match status" value="1"/>
</dbReference>
<evidence type="ECO:0000259" key="3">
    <source>
        <dbReference type="PROSITE" id="PS50110"/>
    </source>
</evidence>
<dbReference type="InterPro" id="IPR001789">
    <property type="entry name" value="Sig_transdc_resp-reg_receiver"/>
</dbReference>
<feature type="modified residue" description="4-aspartylphosphate" evidence="2">
    <location>
        <position position="52"/>
    </location>
</feature>
<evidence type="ECO:0000256" key="1">
    <source>
        <dbReference type="ARBA" id="ARBA00022553"/>
    </source>
</evidence>
<dbReference type="SUPFAM" id="SSF52172">
    <property type="entry name" value="CheY-like"/>
    <property type="match status" value="1"/>
</dbReference>
<dbReference type="InterPro" id="IPR050595">
    <property type="entry name" value="Bact_response_regulator"/>
</dbReference>
<dbReference type="Pfam" id="PF00072">
    <property type="entry name" value="Response_reg"/>
    <property type="match status" value="1"/>
</dbReference>
<dbReference type="GO" id="GO:0000160">
    <property type="term" value="P:phosphorelay signal transduction system"/>
    <property type="evidence" value="ECO:0007669"/>
    <property type="project" value="InterPro"/>
</dbReference>
<proteinExistence type="predicted"/>
<feature type="domain" description="Response regulatory" evidence="3">
    <location>
        <begin position="3"/>
        <end position="117"/>
    </location>
</feature>
<dbReference type="Proteomes" id="UP000033869">
    <property type="component" value="Unassembled WGS sequence"/>
</dbReference>
<dbReference type="EMBL" id="LCBL01000002">
    <property type="protein sequence ID" value="KKS09305.1"/>
    <property type="molecule type" value="Genomic_DNA"/>
</dbReference>
<sequence>MPKILIVESDEGTRYLYKVAVSFQKIEVEEAESLEEAIAILKNHKFDLVLLDIMTSDFDDLNIFEELKKAKDGIPVVIVSDLKNSSAMKHASILGACDYLVKSENSVGEIIKKVRSIVNEGK</sequence>
<evidence type="ECO:0000256" key="2">
    <source>
        <dbReference type="PROSITE-ProRule" id="PRU00169"/>
    </source>
</evidence>
<dbReference type="Gene3D" id="3.40.50.2300">
    <property type="match status" value="1"/>
</dbReference>
<dbReference type="AlphaFoldDB" id="A0A0G0W8K0"/>
<comment type="caution">
    <text evidence="4">The sequence shown here is derived from an EMBL/GenBank/DDBJ whole genome shotgun (WGS) entry which is preliminary data.</text>
</comment>
<dbReference type="InterPro" id="IPR011006">
    <property type="entry name" value="CheY-like_superfamily"/>
</dbReference>
<reference evidence="4 5" key="1">
    <citation type="journal article" date="2015" name="Nature">
        <title>rRNA introns, odd ribosomes, and small enigmatic genomes across a large radiation of phyla.</title>
        <authorList>
            <person name="Brown C.T."/>
            <person name="Hug L.A."/>
            <person name="Thomas B.C."/>
            <person name="Sharon I."/>
            <person name="Castelle C.J."/>
            <person name="Singh A."/>
            <person name="Wilkins M.J."/>
            <person name="Williams K.H."/>
            <person name="Banfield J.F."/>
        </authorList>
    </citation>
    <scope>NUCLEOTIDE SEQUENCE [LARGE SCALE GENOMIC DNA]</scope>
</reference>
<evidence type="ECO:0000313" key="4">
    <source>
        <dbReference type="EMBL" id="KKS09305.1"/>
    </source>
</evidence>
<accession>A0A0G0W8K0</accession>
<keyword evidence="1 2" id="KW-0597">Phosphoprotein</keyword>
<evidence type="ECO:0000313" key="5">
    <source>
        <dbReference type="Proteomes" id="UP000033869"/>
    </source>
</evidence>